<feature type="compositionally biased region" description="Pro residues" evidence="1">
    <location>
        <begin position="79"/>
        <end position="89"/>
    </location>
</feature>
<evidence type="ECO:0000313" key="2">
    <source>
        <dbReference type="Ensembl" id="ENSANIP00000021752.1"/>
    </source>
</evidence>
<feature type="region of interest" description="Disordered" evidence="1">
    <location>
        <begin position="1"/>
        <end position="89"/>
    </location>
</feature>
<dbReference type="AlphaFoldDB" id="A0A8B9NH98"/>
<dbReference type="Ensembl" id="ENSANIT00000022471.1">
    <property type="protein sequence ID" value="ENSANIP00000021752.1"/>
    <property type="gene ID" value="ENSANIG00000014771.1"/>
</dbReference>
<dbReference type="Proteomes" id="UP000694541">
    <property type="component" value="Unplaced"/>
</dbReference>
<accession>A0A8B9NH98</accession>
<reference evidence="2" key="1">
    <citation type="submission" date="2025-08" db="UniProtKB">
        <authorList>
            <consortium name="Ensembl"/>
        </authorList>
    </citation>
    <scope>IDENTIFICATION</scope>
</reference>
<proteinExistence type="predicted"/>
<reference evidence="2" key="2">
    <citation type="submission" date="2025-09" db="UniProtKB">
        <authorList>
            <consortium name="Ensembl"/>
        </authorList>
    </citation>
    <scope>IDENTIFICATION</scope>
</reference>
<sequence>MGRPGGGKEGSRRGPEPCRGGPRGPKEPLVLQFGAAAPPAGLVDSGTQTDISFESRLGPGRGRPPGPPGDCHRVLLPYIGPPTTPPGPP</sequence>
<name>A0A8B9NH98_9AVES</name>
<keyword evidence="3" id="KW-1185">Reference proteome</keyword>
<evidence type="ECO:0000256" key="1">
    <source>
        <dbReference type="SAM" id="MobiDB-lite"/>
    </source>
</evidence>
<evidence type="ECO:0000313" key="3">
    <source>
        <dbReference type="Proteomes" id="UP000694541"/>
    </source>
</evidence>
<organism evidence="2 3">
    <name type="scientific">Accipiter nisus</name>
    <name type="common">Eurasian sparrowhawk</name>
    <dbReference type="NCBI Taxonomy" id="211598"/>
    <lineage>
        <taxon>Eukaryota</taxon>
        <taxon>Metazoa</taxon>
        <taxon>Chordata</taxon>
        <taxon>Craniata</taxon>
        <taxon>Vertebrata</taxon>
        <taxon>Euteleostomi</taxon>
        <taxon>Archelosauria</taxon>
        <taxon>Archosauria</taxon>
        <taxon>Dinosauria</taxon>
        <taxon>Saurischia</taxon>
        <taxon>Theropoda</taxon>
        <taxon>Coelurosauria</taxon>
        <taxon>Aves</taxon>
        <taxon>Neognathae</taxon>
        <taxon>Neoaves</taxon>
        <taxon>Telluraves</taxon>
        <taxon>Accipitrimorphae</taxon>
        <taxon>Accipitriformes</taxon>
        <taxon>Accipitridae</taxon>
        <taxon>Accipitrinae</taxon>
        <taxon>Accipiter</taxon>
    </lineage>
</organism>
<protein>
    <submittedName>
        <fullName evidence="2">Uncharacterized protein</fullName>
    </submittedName>
</protein>